<keyword evidence="4" id="KW-0175">Coiled coil</keyword>
<feature type="repeat" description="TPR" evidence="3">
    <location>
        <begin position="214"/>
        <end position="247"/>
    </location>
</feature>
<evidence type="ECO:0000256" key="5">
    <source>
        <dbReference type="SAM" id="MobiDB-lite"/>
    </source>
</evidence>
<evidence type="ECO:0000256" key="4">
    <source>
        <dbReference type="SAM" id="Coils"/>
    </source>
</evidence>
<dbReference type="Gene3D" id="3.60.21.10">
    <property type="match status" value="1"/>
</dbReference>
<evidence type="ECO:0000256" key="2">
    <source>
        <dbReference type="ARBA" id="ARBA00022803"/>
    </source>
</evidence>
<feature type="compositionally biased region" description="Basic and acidic residues" evidence="5">
    <location>
        <begin position="142"/>
        <end position="157"/>
    </location>
</feature>
<dbReference type="InterPro" id="IPR011990">
    <property type="entry name" value="TPR-like_helical_dom_sf"/>
</dbReference>
<evidence type="ECO:0000256" key="3">
    <source>
        <dbReference type="PROSITE-ProRule" id="PRU00339"/>
    </source>
</evidence>
<dbReference type="Pfam" id="PF13432">
    <property type="entry name" value="TPR_16"/>
    <property type="match status" value="2"/>
</dbReference>
<name>A0A7S0N9U0_9CHLO</name>
<proteinExistence type="predicted"/>
<dbReference type="InterPro" id="IPR004843">
    <property type="entry name" value="Calcineurin-like_PHP"/>
</dbReference>
<dbReference type="SUPFAM" id="SSF48452">
    <property type="entry name" value="TPR-like"/>
    <property type="match status" value="7"/>
</dbReference>
<dbReference type="PROSITE" id="PS50005">
    <property type="entry name" value="TPR"/>
    <property type="match status" value="2"/>
</dbReference>
<dbReference type="GO" id="GO:0051879">
    <property type="term" value="F:Hsp90 protein binding"/>
    <property type="evidence" value="ECO:0007669"/>
    <property type="project" value="TreeGrafter"/>
</dbReference>
<dbReference type="InterPro" id="IPR029052">
    <property type="entry name" value="Metallo-depent_PP-like"/>
</dbReference>
<feature type="coiled-coil region" evidence="4">
    <location>
        <begin position="1089"/>
        <end position="1119"/>
    </location>
</feature>
<dbReference type="SMART" id="SM00028">
    <property type="entry name" value="TPR"/>
    <property type="match status" value="18"/>
</dbReference>
<feature type="region of interest" description="Disordered" evidence="5">
    <location>
        <begin position="137"/>
        <end position="157"/>
    </location>
</feature>
<accession>A0A7S0N9U0</accession>
<dbReference type="GO" id="GO:0016787">
    <property type="term" value="F:hydrolase activity"/>
    <property type="evidence" value="ECO:0007669"/>
    <property type="project" value="InterPro"/>
</dbReference>
<feature type="domain" description="Calcineurin-like phosphoesterase" evidence="6">
    <location>
        <begin position="1138"/>
        <end position="1357"/>
    </location>
</feature>
<reference evidence="7" key="1">
    <citation type="submission" date="2021-01" db="EMBL/GenBank/DDBJ databases">
        <authorList>
            <person name="Corre E."/>
            <person name="Pelletier E."/>
            <person name="Niang G."/>
            <person name="Scheremetjew M."/>
            <person name="Finn R."/>
            <person name="Kale V."/>
            <person name="Holt S."/>
            <person name="Cochrane G."/>
            <person name="Meng A."/>
            <person name="Brown T."/>
            <person name="Cohen L."/>
        </authorList>
    </citation>
    <scope>NUCLEOTIDE SEQUENCE</scope>
    <source>
        <strain evidence="7">CCMP722</strain>
    </source>
</reference>
<dbReference type="Gene3D" id="1.25.40.10">
    <property type="entry name" value="Tetratricopeptide repeat domain"/>
    <property type="match status" value="8"/>
</dbReference>
<sequence length="1454" mass="161753">MTVNLLAERIVFRQRGEEYFSEGKWDEASTWFTQAISADIEDTASLRKRAECFMKLAKGALALADINRALSLLPSSHELWNQKANYHFLLGQYQDAEVAHIRALHALNEIMKETDNENLWAISSEYTAALQHCRGVHASGSTERERGESAMSGDDKEQLEDALRHFRNAIHNNREPKQEAELTLLVARVHHKLGDVDTALATAQYSARIYPKLAEAHVFLSKLHQDRKEYTALHQDYENLLNLDPENSDYREKRTFLLMTSPAGTEVMKGDEAFAAGRYTEAVDCYTQALTLNWEGALAVDKTLILGNRAAAYAKQRMWDEVMEDANECISLKPKSPEGYLLRARSWMGQLKWNRASDDLDRADMLDPNSDMVQASRQLWADCKDVVECSVRAEAAAKVKVYSLAAELLMKAVAENEYLNALDQCDLLVQRSIALCMLSRGKDAMADAQAALDMRAESLPALHARAEAHHCCGNWDAAVEDYQKLVEQAPTSKDYQMGLHMVLETSPSVEAKMLADTKFKMREYQEALNLYTLAIVKNTQHSVDDALLYSCRSQAYLKCKRLDEAAEDAESVVAAKPDWFKGYICRADVAFANSNFSEAYRDYLVALDKCPKEAERSAVAEKVRQCLSEPPVRTFMAKGDDAFRKGDFDTAILMYTDALDANEEWLEDDAVLLSRRSSAFAKIGITEDALKDANAAVRFNPALPDGYIVRAEVYIRLGEMEKARKDFQKVVSDKLLLPTTSAAHQLLTLPAAVTTSGRQEACKMLVKATLSGTSSQPQALSIPLTEAEGGADYKDPADRLKATCTGGSNQSLAEISPLEAVRQAVYEDDLVGRMKALEAMLVGEETKSEGDSAFVRGDYEKAIRHYTVALDSLTTARDQGEIPGSMSDDKIITYEMATLYNNRSAAFAKFGRSRAERALADAERALEGRPGWHKALASRATALTYLGSTEAAAEDYKKAYSGDELAEALLLLDLRRIELEGDSYVANSQYALAVESFTESINGYLKASQAKGQSDLTAVPAKLYLGRSKALMEIGDLTAIEDGQMAIRLAPAWALPRIQLVKVLLSFQRAEEAYPYALFSLAECASGAVSATLTELRDLEEAREQALQAISNLDTAASRARLVNRYSMHCMLSREHIRIFCVSNLHVDRTDNLQWCQELSSTAFMKDILIVAGNMGDTFEALKTGLRILQAKFSRVFFVPGNHDLWITEAEAGLFPDSVCKLVALRKELDVMGVDTGPAEVATGVFIVPLLSWYNCAFDEKDPHPGRLRFNSFCNWPMAEESVWSWMLRMNEKSINQYRRPNSSNDIVITASHFLPRTDMPLPPDVPEIAKNIGCKELDVQIQQIRPDVHVFGHSHIETDGTHGAPYEKNPANGMLVPNKSPTVKNNTRYVQRALTGDKGDAERLYCIFDDTELTGKYVPFDGGKRTEHLHGESLQQQASGPVLRRADLAGFTI</sequence>
<dbReference type="Pfam" id="PF00149">
    <property type="entry name" value="Metallophos"/>
    <property type="match status" value="1"/>
</dbReference>
<protein>
    <recommendedName>
        <fullName evidence="6">Calcineurin-like phosphoesterase domain-containing protein</fullName>
    </recommendedName>
</protein>
<evidence type="ECO:0000313" key="7">
    <source>
        <dbReference type="EMBL" id="CAD8661137.1"/>
    </source>
</evidence>
<dbReference type="PANTHER" id="PTHR22904">
    <property type="entry name" value="TPR REPEAT CONTAINING PROTEIN"/>
    <property type="match status" value="1"/>
</dbReference>
<dbReference type="InterPro" id="IPR019734">
    <property type="entry name" value="TPR_rpt"/>
</dbReference>
<dbReference type="Pfam" id="PF13181">
    <property type="entry name" value="TPR_8"/>
    <property type="match status" value="1"/>
</dbReference>
<gene>
    <name evidence="7" type="ORF">POBO1169_LOCUS6704</name>
</gene>
<dbReference type="SUPFAM" id="SSF56300">
    <property type="entry name" value="Metallo-dependent phosphatases"/>
    <property type="match status" value="1"/>
</dbReference>
<feature type="repeat" description="TPR" evidence="3">
    <location>
        <begin position="9"/>
        <end position="42"/>
    </location>
</feature>
<organism evidence="7">
    <name type="scientific">Pyramimonas obovata</name>
    <dbReference type="NCBI Taxonomy" id="1411642"/>
    <lineage>
        <taxon>Eukaryota</taxon>
        <taxon>Viridiplantae</taxon>
        <taxon>Chlorophyta</taxon>
        <taxon>Pyramimonadophyceae</taxon>
        <taxon>Pyramimonadales</taxon>
        <taxon>Pyramimonadaceae</taxon>
        <taxon>Pyramimonas</taxon>
        <taxon>Pyramimonas incertae sedis</taxon>
    </lineage>
</organism>
<evidence type="ECO:0000259" key="6">
    <source>
        <dbReference type="Pfam" id="PF00149"/>
    </source>
</evidence>
<keyword evidence="2 3" id="KW-0802">TPR repeat</keyword>
<dbReference type="PANTHER" id="PTHR22904:SF523">
    <property type="entry name" value="STRESS-INDUCED-PHOSPHOPROTEIN 1"/>
    <property type="match status" value="1"/>
</dbReference>
<dbReference type="EMBL" id="HBFA01012877">
    <property type="protein sequence ID" value="CAD8661137.1"/>
    <property type="molecule type" value="Transcribed_RNA"/>
</dbReference>
<keyword evidence="1" id="KW-0677">Repeat</keyword>
<evidence type="ECO:0000256" key="1">
    <source>
        <dbReference type="ARBA" id="ARBA00022737"/>
    </source>
</evidence>